<dbReference type="OrthoDB" id="268594at2759"/>
<sequence length="381" mass="42202">MDHSSNLATGKPDAAHRRARSASQPVHPPHSDPGSSNPRIPELDFSFMNQFAGPSATPMLSAPPTATGYDEDALARALRALQEIPPPPPLVPQIPAPQMINPQLTEAFLAALPWLQYLQIQQQYIQQPQQSHQQHHSQQQNSFPFMPPPAPAPTPVQSPSSFNFGSGHFGINTPSPEADAPEPSEADQTVVVEDKRRRNTAASARFRIKKKQWTLNLERTISDLSGRVEELEREASELRRENGWLKEIVMLKSKRFAGVVPNLEEPSSSSAPLSLEGTVMSFGRPPSVSTGFKVTPPDRGSFPLDHDGECKEFMKVYLDCLRKNTNNSTPCRLLNRDYLDCRMSHGLMTRDDWKNLGLNGVEKADEGAVKDNPKNRPKASL</sequence>
<feature type="domain" description="BZIP" evidence="8">
    <location>
        <begin position="193"/>
        <end position="247"/>
    </location>
</feature>
<keyword evidence="6" id="KW-0175">Coiled coil</keyword>
<evidence type="ECO:0000256" key="1">
    <source>
        <dbReference type="ARBA" id="ARBA00004496"/>
    </source>
</evidence>
<dbReference type="InterPro" id="IPR046347">
    <property type="entry name" value="bZIP_sf"/>
</dbReference>
<dbReference type="CDD" id="cd14705">
    <property type="entry name" value="bZIP_Zip1"/>
    <property type="match status" value="1"/>
</dbReference>
<evidence type="ECO:0000256" key="3">
    <source>
        <dbReference type="ARBA" id="ARBA00023157"/>
    </source>
</evidence>
<keyword evidence="3" id="KW-1015">Disulfide bond</keyword>
<dbReference type="PANTHER" id="PTHR21107:SF2">
    <property type="entry name" value="CYTOCHROME C OXIDASE ASSEMBLY PROTEIN COX19"/>
    <property type="match status" value="1"/>
</dbReference>
<evidence type="ECO:0000256" key="4">
    <source>
        <dbReference type="ARBA" id="ARBA00037279"/>
    </source>
</evidence>
<comment type="similarity">
    <text evidence="5">Belongs to the COX19 family.</text>
</comment>
<comment type="subcellular location">
    <subcellularLocation>
        <location evidence="1">Cytoplasm</location>
    </subcellularLocation>
</comment>
<dbReference type="Pfam" id="PF07716">
    <property type="entry name" value="bZIP_2"/>
    <property type="match status" value="1"/>
</dbReference>
<dbReference type="GO" id="GO:0003700">
    <property type="term" value="F:DNA-binding transcription factor activity"/>
    <property type="evidence" value="ECO:0007669"/>
    <property type="project" value="InterPro"/>
</dbReference>
<accession>A0A1C7MQW7</accession>
<feature type="compositionally biased region" description="Pro residues" evidence="7">
    <location>
        <begin position="145"/>
        <end position="156"/>
    </location>
</feature>
<evidence type="ECO:0000256" key="6">
    <source>
        <dbReference type="SAM" id="Coils"/>
    </source>
</evidence>
<evidence type="ECO:0000313" key="9">
    <source>
        <dbReference type="EMBL" id="OBZ79243.1"/>
    </source>
</evidence>
<protein>
    <recommendedName>
        <fullName evidence="8">BZIP domain-containing protein</fullName>
    </recommendedName>
</protein>
<dbReference type="PROSITE" id="PS51808">
    <property type="entry name" value="CHCH"/>
    <property type="match status" value="1"/>
</dbReference>
<dbReference type="Gene3D" id="1.20.5.170">
    <property type="match status" value="1"/>
</dbReference>
<dbReference type="InterPro" id="IPR051383">
    <property type="entry name" value="COX19"/>
</dbReference>
<dbReference type="SMART" id="SM00338">
    <property type="entry name" value="BRLZ"/>
    <property type="match status" value="1"/>
</dbReference>
<name>A0A1C7MQW7_GRIFR</name>
<evidence type="ECO:0000256" key="7">
    <source>
        <dbReference type="SAM" id="MobiDB-lite"/>
    </source>
</evidence>
<feature type="region of interest" description="Disordered" evidence="7">
    <location>
        <begin position="1"/>
        <end position="44"/>
    </location>
</feature>
<dbReference type="PROSITE" id="PS00036">
    <property type="entry name" value="BZIP_BASIC"/>
    <property type="match status" value="1"/>
</dbReference>
<dbReference type="GO" id="GO:0033617">
    <property type="term" value="P:mitochondrial respiratory chain complex IV assembly"/>
    <property type="evidence" value="ECO:0007669"/>
    <property type="project" value="TreeGrafter"/>
</dbReference>
<feature type="region of interest" description="Disordered" evidence="7">
    <location>
        <begin position="128"/>
        <end position="198"/>
    </location>
</feature>
<proteinExistence type="inferred from homology"/>
<dbReference type="PROSITE" id="PS50217">
    <property type="entry name" value="BZIP"/>
    <property type="match status" value="1"/>
</dbReference>
<evidence type="ECO:0000256" key="2">
    <source>
        <dbReference type="ARBA" id="ARBA00022490"/>
    </source>
</evidence>
<dbReference type="InterPro" id="IPR010625">
    <property type="entry name" value="CHCH"/>
</dbReference>
<evidence type="ECO:0000259" key="8">
    <source>
        <dbReference type="PROSITE" id="PS50217"/>
    </source>
</evidence>
<feature type="compositionally biased region" description="Low complexity" evidence="7">
    <location>
        <begin position="128"/>
        <end position="144"/>
    </location>
</feature>
<dbReference type="PANTHER" id="PTHR21107">
    <property type="entry name" value="CYTOCHROME C OXIDASE ASSEMBLY PROTEIN COX19"/>
    <property type="match status" value="1"/>
</dbReference>
<comment type="function">
    <text evidence="4">Required for the assembly of mitochondrial cytochrome c oxidase.</text>
</comment>
<keyword evidence="2" id="KW-0963">Cytoplasm</keyword>
<dbReference type="AlphaFoldDB" id="A0A1C7MQW7"/>
<dbReference type="Proteomes" id="UP000092993">
    <property type="component" value="Unassembled WGS sequence"/>
</dbReference>
<evidence type="ECO:0000313" key="10">
    <source>
        <dbReference type="Proteomes" id="UP000092993"/>
    </source>
</evidence>
<dbReference type="EMBL" id="LUGG01000001">
    <property type="protein sequence ID" value="OBZ79243.1"/>
    <property type="molecule type" value="Genomic_DNA"/>
</dbReference>
<dbReference type="OMA" id="PWLQYLQ"/>
<dbReference type="SUPFAM" id="SSF57959">
    <property type="entry name" value="Leucine zipper domain"/>
    <property type="match status" value="1"/>
</dbReference>
<organism evidence="9 10">
    <name type="scientific">Grifola frondosa</name>
    <name type="common">Maitake</name>
    <name type="synonym">Polyporus frondosus</name>
    <dbReference type="NCBI Taxonomy" id="5627"/>
    <lineage>
        <taxon>Eukaryota</taxon>
        <taxon>Fungi</taxon>
        <taxon>Dikarya</taxon>
        <taxon>Basidiomycota</taxon>
        <taxon>Agaricomycotina</taxon>
        <taxon>Agaricomycetes</taxon>
        <taxon>Polyporales</taxon>
        <taxon>Grifolaceae</taxon>
        <taxon>Grifola</taxon>
    </lineage>
</organism>
<gene>
    <name evidence="9" type="ORF">A0H81_00385</name>
</gene>
<dbReference type="GO" id="GO:0005758">
    <property type="term" value="C:mitochondrial intermembrane space"/>
    <property type="evidence" value="ECO:0007669"/>
    <property type="project" value="TreeGrafter"/>
</dbReference>
<dbReference type="Pfam" id="PF06747">
    <property type="entry name" value="CHCH"/>
    <property type="match status" value="1"/>
</dbReference>
<evidence type="ECO:0000256" key="5">
    <source>
        <dbReference type="ARBA" id="ARBA00038223"/>
    </source>
</evidence>
<comment type="caution">
    <text evidence="9">The sequence shown here is derived from an EMBL/GenBank/DDBJ whole genome shotgun (WGS) entry which is preliminary data.</text>
</comment>
<dbReference type="InterPro" id="IPR004827">
    <property type="entry name" value="bZIP"/>
</dbReference>
<dbReference type="STRING" id="5627.A0A1C7MQW7"/>
<reference evidence="9 10" key="1">
    <citation type="submission" date="2016-03" db="EMBL/GenBank/DDBJ databases">
        <title>Whole genome sequencing of Grifola frondosa 9006-11.</title>
        <authorList>
            <person name="Min B."/>
            <person name="Park H."/>
            <person name="Kim J.-G."/>
            <person name="Cho H."/>
            <person name="Oh Y.-L."/>
            <person name="Kong W.-S."/>
            <person name="Choi I.-G."/>
        </authorList>
    </citation>
    <scope>NUCLEOTIDE SEQUENCE [LARGE SCALE GENOMIC DNA]</scope>
    <source>
        <strain evidence="9 10">9006-11</strain>
    </source>
</reference>
<feature type="coiled-coil region" evidence="6">
    <location>
        <begin position="214"/>
        <end position="248"/>
    </location>
</feature>
<keyword evidence="10" id="KW-1185">Reference proteome</keyword>